<name>A0AAV7NFY2_PLEWA</name>
<keyword evidence="3" id="KW-1185">Reference proteome</keyword>
<reference evidence="2" key="1">
    <citation type="journal article" date="2022" name="bioRxiv">
        <title>Sequencing and chromosome-scale assembly of the giantPleurodeles waltlgenome.</title>
        <authorList>
            <person name="Brown T."/>
            <person name="Elewa A."/>
            <person name="Iarovenko S."/>
            <person name="Subramanian E."/>
            <person name="Araus A.J."/>
            <person name="Petzold A."/>
            <person name="Susuki M."/>
            <person name="Suzuki K.-i.T."/>
            <person name="Hayashi T."/>
            <person name="Toyoda A."/>
            <person name="Oliveira C."/>
            <person name="Osipova E."/>
            <person name="Leigh N.D."/>
            <person name="Simon A."/>
            <person name="Yun M.H."/>
        </authorList>
    </citation>
    <scope>NUCLEOTIDE SEQUENCE</scope>
    <source>
        <strain evidence="2">20211129_DDA</strain>
        <tissue evidence="2">Liver</tissue>
    </source>
</reference>
<organism evidence="2 3">
    <name type="scientific">Pleurodeles waltl</name>
    <name type="common">Iberian ribbed newt</name>
    <dbReference type="NCBI Taxonomy" id="8319"/>
    <lineage>
        <taxon>Eukaryota</taxon>
        <taxon>Metazoa</taxon>
        <taxon>Chordata</taxon>
        <taxon>Craniata</taxon>
        <taxon>Vertebrata</taxon>
        <taxon>Euteleostomi</taxon>
        <taxon>Amphibia</taxon>
        <taxon>Batrachia</taxon>
        <taxon>Caudata</taxon>
        <taxon>Salamandroidea</taxon>
        <taxon>Salamandridae</taxon>
        <taxon>Pleurodelinae</taxon>
        <taxon>Pleurodeles</taxon>
    </lineage>
</organism>
<dbReference type="Proteomes" id="UP001066276">
    <property type="component" value="Chromosome 8"/>
</dbReference>
<evidence type="ECO:0000313" key="3">
    <source>
        <dbReference type="Proteomes" id="UP001066276"/>
    </source>
</evidence>
<comment type="caution">
    <text evidence="2">The sequence shown here is derived from an EMBL/GenBank/DDBJ whole genome shotgun (WGS) entry which is preliminary data.</text>
</comment>
<proteinExistence type="predicted"/>
<dbReference type="EMBL" id="JANPWB010000012">
    <property type="protein sequence ID" value="KAJ1114945.1"/>
    <property type="molecule type" value="Genomic_DNA"/>
</dbReference>
<feature type="region of interest" description="Disordered" evidence="1">
    <location>
        <begin position="52"/>
        <end position="76"/>
    </location>
</feature>
<accession>A0AAV7NFY2</accession>
<evidence type="ECO:0000256" key="1">
    <source>
        <dbReference type="SAM" id="MobiDB-lite"/>
    </source>
</evidence>
<sequence>MWPRAQLFLQSSGGIGSRSQQPSNPCPRIRWVQSPFPMVGSVTVGAPVPATASPTENITAPRSEGVTPTPRPTLGVESMLPDIRRTLAVLAAPPKGLPVQASPKPQVVALAVGTASEQVQDTLAPPGASQDPTTQDLLAVSQMLRQREERVQTDDFLCRMPI</sequence>
<evidence type="ECO:0000313" key="2">
    <source>
        <dbReference type="EMBL" id="KAJ1114945.1"/>
    </source>
</evidence>
<protein>
    <submittedName>
        <fullName evidence="2">Uncharacterized protein</fullName>
    </submittedName>
</protein>
<gene>
    <name evidence="2" type="ORF">NDU88_003175</name>
</gene>
<dbReference type="AlphaFoldDB" id="A0AAV7NFY2"/>